<dbReference type="Pfam" id="PF03073">
    <property type="entry name" value="TspO_MBR"/>
    <property type="match status" value="1"/>
</dbReference>
<keyword evidence="3 6" id="KW-0812">Transmembrane</keyword>
<dbReference type="PANTHER" id="PTHR10057:SF0">
    <property type="entry name" value="TRANSLOCATOR PROTEIN"/>
    <property type="match status" value="1"/>
</dbReference>
<evidence type="ECO:0000256" key="1">
    <source>
        <dbReference type="ARBA" id="ARBA00004141"/>
    </source>
</evidence>
<reference evidence="8" key="1">
    <citation type="submission" date="2016-10" db="EMBL/GenBank/DDBJ databases">
        <authorList>
            <person name="Varghese N."/>
            <person name="Submissions S."/>
        </authorList>
    </citation>
    <scope>NUCLEOTIDE SEQUENCE [LARGE SCALE GENOMIC DNA]</scope>
    <source>
        <strain evidence="8">DSM 21857</strain>
    </source>
</reference>
<name>A0A1I3HJP1_9HYPH</name>
<dbReference type="Gene3D" id="1.20.1260.100">
    <property type="entry name" value="TspO/MBR protein"/>
    <property type="match status" value="1"/>
</dbReference>
<dbReference type="RefSeq" id="WP_091517643.1">
    <property type="nucleotide sequence ID" value="NZ_FORF01000001.1"/>
</dbReference>
<proteinExistence type="inferred from homology"/>
<feature type="transmembrane region" description="Helical" evidence="6">
    <location>
        <begin position="98"/>
        <end position="119"/>
    </location>
</feature>
<dbReference type="STRING" id="1121003.SAMN03080618_00228"/>
<evidence type="ECO:0000256" key="5">
    <source>
        <dbReference type="ARBA" id="ARBA00023136"/>
    </source>
</evidence>
<dbReference type="InterPro" id="IPR004307">
    <property type="entry name" value="TspO_MBR"/>
</dbReference>
<dbReference type="FunFam" id="1.20.1260.100:FF:000001">
    <property type="entry name" value="translocator protein 2"/>
    <property type="match status" value="1"/>
</dbReference>
<keyword evidence="5 6" id="KW-0472">Membrane</keyword>
<gene>
    <name evidence="7" type="ORF">SAMN03080618_00228</name>
</gene>
<comment type="similarity">
    <text evidence="2">Belongs to the TspO/BZRP family.</text>
</comment>
<dbReference type="Proteomes" id="UP000242763">
    <property type="component" value="Unassembled WGS sequence"/>
</dbReference>
<dbReference type="EMBL" id="FORF01000001">
    <property type="protein sequence ID" value="SFI35956.1"/>
    <property type="molecule type" value="Genomic_DNA"/>
</dbReference>
<feature type="transmembrane region" description="Helical" evidence="6">
    <location>
        <begin position="44"/>
        <end position="62"/>
    </location>
</feature>
<dbReference type="GO" id="GO:0033013">
    <property type="term" value="P:tetrapyrrole metabolic process"/>
    <property type="evidence" value="ECO:0007669"/>
    <property type="project" value="UniProtKB-ARBA"/>
</dbReference>
<dbReference type="PANTHER" id="PTHR10057">
    <property type="entry name" value="PERIPHERAL-TYPE BENZODIAZEPINE RECEPTOR"/>
    <property type="match status" value="1"/>
</dbReference>
<evidence type="ECO:0000313" key="8">
    <source>
        <dbReference type="Proteomes" id="UP000242763"/>
    </source>
</evidence>
<keyword evidence="8" id="KW-1185">Reference proteome</keyword>
<feature type="transmembrane region" description="Helical" evidence="6">
    <location>
        <begin position="126"/>
        <end position="149"/>
    </location>
</feature>
<accession>A0A1I3HJP1</accession>
<evidence type="ECO:0000256" key="6">
    <source>
        <dbReference type="SAM" id="Phobius"/>
    </source>
</evidence>
<keyword evidence="4 6" id="KW-1133">Transmembrane helix</keyword>
<protein>
    <submittedName>
        <fullName evidence="7">TspO and MBR related proteins</fullName>
    </submittedName>
</protein>
<evidence type="ECO:0000256" key="3">
    <source>
        <dbReference type="ARBA" id="ARBA00022692"/>
    </source>
</evidence>
<evidence type="ECO:0000256" key="4">
    <source>
        <dbReference type="ARBA" id="ARBA00022989"/>
    </source>
</evidence>
<sequence>MTKYFSLVLFLLLVVGGGLLIGATNVPGAWHAALNKPSFNPPNWIFAPVWTVLYVFIAIAGWRVWQRQDLREAMWAWWSQLGLNFLWSPVFFSLHSPGIAMVVILAMLAAIVVFMRLVWNNDRVSGLLFAPYLAWVSFATLLTMAVFVLN</sequence>
<organism evidence="7 8">
    <name type="scientific">Aquamicrobium aerolatum DSM 21857</name>
    <dbReference type="NCBI Taxonomy" id="1121003"/>
    <lineage>
        <taxon>Bacteria</taxon>
        <taxon>Pseudomonadati</taxon>
        <taxon>Pseudomonadota</taxon>
        <taxon>Alphaproteobacteria</taxon>
        <taxon>Hyphomicrobiales</taxon>
        <taxon>Phyllobacteriaceae</taxon>
        <taxon>Aerobium</taxon>
    </lineage>
</organism>
<evidence type="ECO:0000313" key="7">
    <source>
        <dbReference type="EMBL" id="SFI35956.1"/>
    </source>
</evidence>
<evidence type="ECO:0000256" key="2">
    <source>
        <dbReference type="ARBA" id="ARBA00007524"/>
    </source>
</evidence>
<feature type="transmembrane region" description="Helical" evidence="6">
    <location>
        <begin position="74"/>
        <end position="92"/>
    </location>
</feature>
<dbReference type="CDD" id="cd15904">
    <property type="entry name" value="TSPO_MBR"/>
    <property type="match status" value="1"/>
</dbReference>
<dbReference type="InterPro" id="IPR038330">
    <property type="entry name" value="TspO/MBR-related_sf"/>
</dbReference>
<dbReference type="OrthoDB" id="9795496at2"/>
<comment type="subcellular location">
    <subcellularLocation>
        <location evidence="1">Membrane</location>
        <topology evidence="1">Multi-pass membrane protein</topology>
    </subcellularLocation>
</comment>
<dbReference type="AlphaFoldDB" id="A0A1I3HJP1"/>
<dbReference type="PIRSF" id="PIRSF005859">
    <property type="entry name" value="PBR"/>
    <property type="match status" value="1"/>
</dbReference>
<dbReference type="GO" id="GO:0016020">
    <property type="term" value="C:membrane"/>
    <property type="evidence" value="ECO:0007669"/>
    <property type="project" value="UniProtKB-SubCell"/>
</dbReference>